<dbReference type="AlphaFoldDB" id="A0A133UBP5"/>
<keyword evidence="3" id="KW-1185">Reference proteome</keyword>
<accession>A0A133UBP5</accession>
<dbReference type="InterPro" id="IPR051354">
    <property type="entry name" value="Transposase_27_IS1"/>
</dbReference>
<dbReference type="NCBIfam" id="NF033547">
    <property type="entry name" value="transpos_IS1595"/>
    <property type="match status" value="1"/>
</dbReference>
<dbReference type="Pfam" id="PF12760">
    <property type="entry name" value="Zn_ribbon_IS1595"/>
    <property type="match status" value="1"/>
</dbReference>
<proteinExistence type="predicted"/>
<dbReference type="PANTHER" id="PTHR33293:SF1">
    <property type="entry name" value="INSERTION ELEMENT IS1 1 PROTEIN INSB-RELATED"/>
    <property type="match status" value="1"/>
</dbReference>
<dbReference type="EMBL" id="LHXM01000019">
    <property type="protein sequence ID" value="KXA91599.1"/>
    <property type="molecule type" value="Genomic_DNA"/>
</dbReference>
<gene>
    <name evidence="2" type="ORF">AKJ63_01245</name>
</gene>
<protein>
    <recommendedName>
        <fullName evidence="1">ISXO2-like transposase domain-containing protein</fullName>
    </recommendedName>
</protein>
<dbReference type="SMART" id="SM01126">
    <property type="entry name" value="DDE_Tnp_IS1595"/>
    <property type="match status" value="1"/>
</dbReference>
<dbReference type="PANTHER" id="PTHR33293">
    <property type="entry name" value="INSERTION ELEMENT IS1 1 PROTEIN INSB-RELATED"/>
    <property type="match status" value="1"/>
</dbReference>
<dbReference type="InterPro" id="IPR024442">
    <property type="entry name" value="Transposase_Zn_ribbon"/>
</dbReference>
<organism evidence="2 3">
    <name type="scientific">candidate division MSBL1 archaeon SCGC-AAA259D18</name>
    <dbReference type="NCBI Taxonomy" id="1698262"/>
    <lineage>
        <taxon>Archaea</taxon>
        <taxon>Methanobacteriati</taxon>
        <taxon>Methanobacteriota</taxon>
        <taxon>candidate division MSBL1</taxon>
    </lineage>
</organism>
<dbReference type="Proteomes" id="UP000070195">
    <property type="component" value="Unassembled WGS sequence"/>
</dbReference>
<comment type="caution">
    <text evidence="2">The sequence shown here is derived from an EMBL/GenBank/DDBJ whole genome shotgun (WGS) entry which is preliminary data.</text>
</comment>
<evidence type="ECO:0000313" key="3">
    <source>
        <dbReference type="Proteomes" id="UP000070195"/>
    </source>
</evidence>
<evidence type="ECO:0000313" key="2">
    <source>
        <dbReference type="EMBL" id="KXA91599.1"/>
    </source>
</evidence>
<sequence>MPSEEKCFEVLRELRWEDGIRCPRCGSGNVREHGEARKPCCRRYWCRDCERIFNDLTGTIFADTNIDLGEWVYAMDKLSGNMSMNEISEKLGRDYNTVMRIRDLMASALAKELFEELEDKVEIDETYVPAGRKGSKTEDRPPRERGLKLRGRGTYEKDEPPIVGSVQRGGKVVLREARKLGNKFVRTLLGDHTEKGSKVYHDDFSIYNYLPGYDDVTLNHSEGEYVDGEAHTNTIEGVFSLLKSWLRNFRGVRKDNLWKYLKIFEFDFNLREYNPFQKLTCLFTSMIL</sequence>
<feature type="domain" description="ISXO2-like transposase" evidence="1">
    <location>
        <begin position="116"/>
        <end position="269"/>
    </location>
</feature>
<reference evidence="2 3" key="1">
    <citation type="journal article" date="2016" name="Sci. Rep.">
        <title>Metabolic traits of an uncultured archaeal lineage -MSBL1- from brine pools of the Red Sea.</title>
        <authorList>
            <person name="Mwirichia R."/>
            <person name="Alam I."/>
            <person name="Rashid M."/>
            <person name="Vinu M."/>
            <person name="Ba-Alawi W."/>
            <person name="Anthony Kamau A."/>
            <person name="Kamanda Ngugi D."/>
            <person name="Goker M."/>
            <person name="Klenk H.P."/>
            <person name="Bajic V."/>
            <person name="Stingl U."/>
        </authorList>
    </citation>
    <scope>NUCLEOTIDE SEQUENCE [LARGE SCALE GENOMIC DNA]</scope>
    <source>
        <strain evidence="2">SCGC-AAA259D18</strain>
    </source>
</reference>
<dbReference type="Pfam" id="PF12762">
    <property type="entry name" value="DDE_Tnp_IS1595"/>
    <property type="match status" value="1"/>
</dbReference>
<name>A0A133UBP5_9EURY</name>
<evidence type="ECO:0000259" key="1">
    <source>
        <dbReference type="SMART" id="SM01126"/>
    </source>
</evidence>
<dbReference type="InterPro" id="IPR024445">
    <property type="entry name" value="Tnp_ISXO2-like"/>
</dbReference>